<evidence type="ECO:0000256" key="3">
    <source>
        <dbReference type="ARBA" id="ARBA00022884"/>
    </source>
</evidence>
<gene>
    <name evidence="7 8" type="primary">rpsT</name>
    <name evidence="8" type="ORF">HZA61_12960</name>
</gene>
<proteinExistence type="inferred from homology"/>
<evidence type="ECO:0000313" key="8">
    <source>
        <dbReference type="EMBL" id="MBI5170392.1"/>
    </source>
</evidence>
<dbReference type="HAMAP" id="MF_00500">
    <property type="entry name" value="Ribosomal_bS20"/>
    <property type="match status" value="1"/>
</dbReference>
<reference evidence="8" key="1">
    <citation type="submission" date="2020-07" db="EMBL/GenBank/DDBJ databases">
        <title>Huge and variable diversity of episymbiotic CPR bacteria and DPANN archaea in groundwater ecosystems.</title>
        <authorList>
            <person name="He C.Y."/>
            <person name="Keren R."/>
            <person name="Whittaker M."/>
            <person name="Farag I.F."/>
            <person name="Doudna J."/>
            <person name="Cate J.H.D."/>
            <person name="Banfield J.F."/>
        </authorList>
    </citation>
    <scope>NUCLEOTIDE SEQUENCE</scope>
    <source>
        <strain evidence="8">NC_groundwater_1813_Pr3_B-0.1um_71_17</strain>
    </source>
</reference>
<dbReference type="InterPro" id="IPR036510">
    <property type="entry name" value="Ribosomal_bS20_sf"/>
</dbReference>
<keyword evidence="5 7" id="KW-0687">Ribonucleoprotein</keyword>
<evidence type="ECO:0000256" key="5">
    <source>
        <dbReference type="ARBA" id="ARBA00023274"/>
    </source>
</evidence>
<evidence type="ECO:0000313" key="9">
    <source>
        <dbReference type="Proteomes" id="UP000696931"/>
    </source>
</evidence>
<keyword evidence="2 7" id="KW-0699">rRNA-binding</keyword>
<comment type="function">
    <text evidence="7">Binds directly to 16S ribosomal RNA.</text>
</comment>
<evidence type="ECO:0000256" key="2">
    <source>
        <dbReference type="ARBA" id="ARBA00022730"/>
    </source>
</evidence>
<dbReference type="GO" id="GO:0070181">
    <property type="term" value="F:small ribosomal subunit rRNA binding"/>
    <property type="evidence" value="ECO:0007669"/>
    <property type="project" value="TreeGrafter"/>
</dbReference>
<evidence type="ECO:0000256" key="6">
    <source>
        <dbReference type="ARBA" id="ARBA00035136"/>
    </source>
</evidence>
<keyword evidence="3 7" id="KW-0694">RNA-binding</keyword>
<dbReference type="GO" id="GO:0015935">
    <property type="term" value="C:small ribosomal subunit"/>
    <property type="evidence" value="ECO:0007669"/>
    <property type="project" value="TreeGrafter"/>
</dbReference>
<dbReference type="SUPFAM" id="SSF46992">
    <property type="entry name" value="Ribosomal protein S20"/>
    <property type="match status" value="1"/>
</dbReference>
<evidence type="ECO:0000256" key="4">
    <source>
        <dbReference type="ARBA" id="ARBA00022980"/>
    </source>
</evidence>
<name>A0A933SE08_UNCEI</name>
<dbReference type="NCBIfam" id="TIGR00029">
    <property type="entry name" value="S20"/>
    <property type="match status" value="1"/>
</dbReference>
<dbReference type="GO" id="GO:0006412">
    <property type="term" value="P:translation"/>
    <property type="evidence" value="ECO:0007669"/>
    <property type="project" value="UniProtKB-UniRule"/>
</dbReference>
<evidence type="ECO:0000256" key="1">
    <source>
        <dbReference type="ARBA" id="ARBA00007634"/>
    </source>
</evidence>
<dbReference type="GO" id="GO:0003735">
    <property type="term" value="F:structural constituent of ribosome"/>
    <property type="evidence" value="ECO:0007669"/>
    <property type="project" value="InterPro"/>
</dbReference>
<dbReference type="EMBL" id="JACRIW010000091">
    <property type="protein sequence ID" value="MBI5170392.1"/>
    <property type="molecule type" value="Genomic_DNA"/>
</dbReference>
<keyword evidence="4 7" id="KW-0689">Ribosomal protein</keyword>
<comment type="similarity">
    <text evidence="1 7">Belongs to the bacterial ribosomal protein bS20 family.</text>
</comment>
<organism evidence="8 9">
    <name type="scientific">Eiseniibacteriota bacterium</name>
    <dbReference type="NCBI Taxonomy" id="2212470"/>
    <lineage>
        <taxon>Bacteria</taxon>
        <taxon>Candidatus Eiseniibacteriota</taxon>
    </lineage>
</organism>
<dbReference type="InterPro" id="IPR002583">
    <property type="entry name" value="Ribosomal_bS20"/>
</dbReference>
<comment type="caution">
    <text evidence="8">The sequence shown here is derived from an EMBL/GenBank/DDBJ whole genome shotgun (WGS) entry which is preliminary data.</text>
</comment>
<accession>A0A933SE08</accession>
<dbReference type="GO" id="GO:0005829">
    <property type="term" value="C:cytosol"/>
    <property type="evidence" value="ECO:0007669"/>
    <property type="project" value="TreeGrafter"/>
</dbReference>
<dbReference type="AlphaFoldDB" id="A0A933SE08"/>
<protein>
    <recommendedName>
        <fullName evidence="6 7">Small ribosomal subunit protein bS20</fullName>
    </recommendedName>
</protein>
<dbReference type="Proteomes" id="UP000696931">
    <property type="component" value="Unassembled WGS sequence"/>
</dbReference>
<dbReference type="Gene3D" id="1.20.58.110">
    <property type="entry name" value="Ribosomal protein S20"/>
    <property type="match status" value="1"/>
</dbReference>
<dbReference type="Pfam" id="PF01649">
    <property type="entry name" value="Ribosomal_S20p"/>
    <property type="match status" value="1"/>
</dbReference>
<sequence length="85" mass="9354">MPHHKSAAKRVVTNEKRRLRNIAATSRMRTAIKAVRSATTKNAGEAALHETIAVLDRTAAKGIIKRETASRHKSRLSKFVAKLPA</sequence>
<evidence type="ECO:0000256" key="7">
    <source>
        <dbReference type="HAMAP-Rule" id="MF_00500"/>
    </source>
</evidence>
<dbReference type="PANTHER" id="PTHR33398:SF1">
    <property type="entry name" value="SMALL RIBOSOMAL SUBUNIT PROTEIN BS20C"/>
    <property type="match status" value="1"/>
</dbReference>
<dbReference type="PANTHER" id="PTHR33398">
    <property type="entry name" value="30S RIBOSOMAL PROTEIN S20"/>
    <property type="match status" value="1"/>
</dbReference>